<evidence type="ECO:0000313" key="7">
    <source>
        <dbReference type="Proteomes" id="UP001163105"/>
    </source>
</evidence>
<feature type="compositionally biased region" description="Basic and acidic residues" evidence="5">
    <location>
        <begin position="616"/>
        <end position="627"/>
    </location>
</feature>
<accession>A0AB34G4Z4</accession>
<evidence type="ECO:0000256" key="1">
    <source>
        <dbReference type="ARBA" id="ARBA00022737"/>
    </source>
</evidence>
<dbReference type="SMART" id="SM00248">
    <property type="entry name" value="ANK"/>
    <property type="match status" value="11"/>
</dbReference>
<keyword evidence="4" id="KW-0175">Coiled coil</keyword>
<evidence type="ECO:0000256" key="5">
    <source>
        <dbReference type="SAM" id="MobiDB-lite"/>
    </source>
</evidence>
<dbReference type="InterPro" id="IPR036770">
    <property type="entry name" value="Ankyrin_rpt-contain_sf"/>
</dbReference>
<keyword evidence="7" id="KW-1185">Reference proteome</keyword>
<feature type="coiled-coil region" evidence="4">
    <location>
        <begin position="997"/>
        <end position="1037"/>
    </location>
</feature>
<protein>
    <submittedName>
        <fullName evidence="6">Ankyrin repeat protein</fullName>
    </submittedName>
</protein>
<gene>
    <name evidence="6" type="ORF">O9K51_00763</name>
</gene>
<evidence type="ECO:0000313" key="6">
    <source>
        <dbReference type="EMBL" id="KAJ6445996.1"/>
    </source>
</evidence>
<keyword evidence="2 3" id="KW-0040">ANK repeat</keyword>
<feature type="region of interest" description="Disordered" evidence="5">
    <location>
        <begin position="1169"/>
        <end position="1202"/>
    </location>
</feature>
<reference evidence="6" key="1">
    <citation type="submission" date="2023-01" db="EMBL/GenBank/DDBJ databases">
        <title>The growth and conidiation of Purpureocillium lavendulum are regulated by nitrogen source and histone H3K14 acetylation.</title>
        <authorList>
            <person name="Tang P."/>
            <person name="Han J."/>
            <person name="Zhang C."/>
            <person name="Tang P."/>
            <person name="Qi F."/>
            <person name="Zhang K."/>
            <person name="Liang L."/>
        </authorList>
    </citation>
    <scope>NUCLEOTIDE SEQUENCE</scope>
    <source>
        <strain evidence="6">YMF1.00683</strain>
    </source>
</reference>
<comment type="caution">
    <text evidence="6">The sequence shown here is derived from an EMBL/GenBank/DDBJ whole genome shotgun (WGS) entry which is preliminary data.</text>
</comment>
<feature type="compositionally biased region" description="Acidic residues" evidence="5">
    <location>
        <begin position="1177"/>
        <end position="1196"/>
    </location>
</feature>
<name>A0AB34G4Z4_9HYPO</name>
<feature type="compositionally biased region" description="Acidic residues" evidence="5">
    <location>
        <begin position="670"/>
        <end position="683"/>
    </location>
</feature>
<keyword evidence="1" id="KW-0677">Repeat</keyword>
<dbReference type="PRINTS" id="PR01415">
    <property type="entry name" value="ANKYRIN"/>
</dbReference>
<evidence type="ECO:0000256" key="3">
    <source>
        <dbReference type="PROSITE-ProRule" id="PRU00023"/>
    </source>
</evidence>
<feature type="region of interest" description="Disordered" evidence="5">
    <location>
        <begin position="1661"/>
        <end position="1689"/>
    </location>
</feature>
<dbReference type="Pfam" id="PF12796">
    <property type="entry name" value="Ank_2"/>
    <property type="match status" value="1"/>
</dbReference>
<dbReference type="PANTHER" id="PTHR24166:SF48">
    <property type="entry name" value="PROTEIN VAPYRIN"/>
    <property type="match status" value="1"/>
</dbReference>
<dbReference type="Gene3D" id="1.25.40.20">
    <property type="entry name" value="Ankyrin repeat-containing domain"/>
    <property type="match status" value="4"/>
</dbReference>
<evidence type="ECO:0000256" key="4">
    <source>
        <dbReference type="SAM" id="Coils"/>
    </source>
</evidence>
<dbReference type="InterPro" id="IPR050889">
    <property type="entry name" value="Dendritic_Spine_Reg/Scaffold"/>
</dbReference>
<dbReference type="PROSITE" id="PS50088">
    <property type="entry name" value="ANK_REPEAT"/>
    <property type="match status" value="3"/>
</dbReference>
<dbReference type="Proteomes" id="UP001163105">
    <property type="component" value="Unassembled WGS sequence"/>
</dbReference>
<dbReference type="PANTHER" id="PTHR24166">
    <property type="entry name" value="ROLLING PEBBLES, ISOFORM B"/>
    <property type="match status" value="1"/>
</dbReference>
<proteinExistence type="predicted"/>
<dbReference type="SUPFAM" id="SSF48403">
    <property type="entry name" value="Ankyrin repeat"/>
    <property type="match status" value="3"/>
</dbReference>
<evidence type="ECO:0000256" key="2">
    <source>
        <dbReference type="ARBA" id="ARBA00023043"/>
    </source>
</evidence>
<feature type="region of interest" description="Disordered" evidence="5">
    <location>
        <begin position="1786"/>
        <end position="1823"/>
    </location>
</feature>
<feature type="repeat" description="ANK" evidence="3">
    <location>
        <begin position="1479"/>
        <end position="1511"/>
    </location>
</feature>
<dbReference type="PROSITE" id="PS50297">
    <property type="entry name" value="ANK_REP_REGION"/>
    <property type="match status" value="3"/>
</dbReference>
<organism evidence="6 7">
    <name type="scientific">Purpureocillium lavendulum</name>
    <dbReference type="NCBI Taxonomy" id="1247861"/>
    <lineage>
        <taxon>Eukaryota</taxon>
        <taxon>Fungi</taxon>
        <taxon>Dikarya</taxon>
        <taxon>Ascomycota</taxon>
        <taxon>Pezizomycotina</taxon>
        <taxon>Sordariomycetes</taxon>
        <taxon>Hypocreomycetidae</taxon>
        <taxon>Hypocreales</taxon>
        <taxon>Ophiocordycipitaceae</taxon>
        <taxon>Purpureocillium</taxon>
    </lineage>
</organism>
<dbReference type="InterPro" id="IPR002110">
    <property type="entry name" value="Ankyrin_rpt"/>
</dbReference>
<sequence>MEPDAMAALNLPELPAPHQELAKYIAQHPEQTVEAVMAPYRQYEARLREVYAQDRQNPALDDPYINVVPLFTEDTKHITTRARDLSEETPEQQSKYIMVLPDDKRRAHGSPATVPDMTEFQHNFGVFSESSLVELDWSNVVAAGSSVVNCLLPVPEEFKVSKRKLREYYHEKFCPASDVDLFLYGLTHEEAIEKIKQIEGAIRDALLNEVTVVRTKYAITIASQYPVRHVQIVLRVYKSISEILTGFDIDAAGGAYDGKQVYVTPRALGSFITQVNHIDLSRRSPSYENRLSKYSHRNFEVYWPELDRSRVDPTIFERSFQRTLGLARLLVLERLPTNSAREAYLNKRRQERGRPVRHINRFFTSGNIKDSHEDEVADWLSEEDISNYHTFTVPYGEKFHAKRIEKLCYTRDLLLNAEWNQSKDREVYLHRHPAFFGRVEDVIEDCCGFCPKPVTPEEIEVAEKEAEIYISGKVSFLIDDPGRQQIGSFNPLTEQDWTDMAYVGNTARLCQSIVDGDIDDVLNWLSQEEADPNKRDYTGRTPLHLAVMASTSEIVKCLVDHGSRLTARLADGRTALHLAASRGETEMIKILMEKSIENEEAEEERQARRRKAARGSKSEAESHKSDAESEDDEGSDGDSDGELVDDAKTETEVQSLATGSFVKVKKGDGEDATDDVPVDDSEDEPDYYQIDVLAWDVPCSPLHLAIAEGHEEAVKLLCDCLLTIAQYGADSILPVKFLSSDSDETAAILTLTLALSLPTDKAKSMARLLLRLGATSSQADSRGYTAFQKYIDTGKDEMIDVLLDTDKMGVKTSINHLAFTGYSWNANTSSPLHSAVELGDSVLVLKLLNVGAKSQIDFDTWLKAAKLSSIHRNLGDLDHAKRSYRESLEQPLIAAIRCGNAEAALKLLEHGADPNALTSDTNRLLVDEYRRRWNHGTSALDLVRDVIDELSKYTGETTHATKPTLESGMDEYLAQIEPGTYQHWMVSRDTEHAKKLFKSLEESYNEEMERLRTLQGAAEKKHAIDEALSELRNLEKTLISDGAKVFVELHPDIDAQKRTKSESRHRETEKTQDYKYEFKFNNDSDMNEARRDGYVQLMQAAWAGDLDRIKSMTLEAWGEDKDRAPLKMSISDDSHNSPFSLAFLRGHTDVAMAILEIVKAQWSAPEKENLRYKMEQENSDDDEEYDSENSESDDDDQPRIVSEKLDKNFTIEDIGKVSMQVKSHDKPLEVLCRSFQTFSIENGTVSKVRSRRSLFQHVLDLDDSTGLKVLLDMAQHFSGQKFSEDEEEVSNSFTFPESDFRWAVENGRTRLLGMVIKRTGAGIPLDHLVKKSGVEVKKKPRFYQGLTVYGKKRKDWATAGRTMVTRTTGLRTPPLLHAALGGSLEGVEFFLSDTPHRLYGEFGKSKAAREDSRLKHLKDSPKGFERAISKWLGADRTNSWIDDLVIHCAVLSTVTKESVELLDYLVKTCPEFIEKKTSDGDTPLMVACSLGRIQYVKTLLAAGADQSTRNASGENIVHAALRGNPTAGDVKLLLDLLDTDLRKHLFLQRKSLENNGTTPLHTWISRVCGLSDNGETSSYYHYHHSYYNATPSEYRDPKVVVNMAKLLLGYSNGEELDMLNGAGETCLHTAVKREMVSLVKVIVDFKPQLLLRENAVGRTPAEIAHDQLQGQTFEKPDRHSRNRSSKTADDLVSKRVEEFVFDSEVKAMDADEVKDKLSGLGLSGDYDKEDLMPVLTALGTGERKMGSTPASPTMKKMIWDFCSTAMRSNSGNRRLVSLNEANDVARRLGEKHTPSRYFSVENRKDEDDEEQGSQDGKDDTTDFVVREMQQRRGKAWEFSDYEAEKLGISK</sequence>
<feature type="region of interest" description="Disordered" evidence="5">
    <location>
        <begin position="598"/>
        <end position="643"/>
    </location>
</feature>
<feature type="region of interest" description="Disordered" evidence="5">
    <location>
        <begin position="664"/>
        <end position="683"/>
    </location>
</feature>
<feature type="compositionally biased region" description="Acidic residues" evidence="5">
    <location>
        <begin position="628"/>
        <end position="643"/>
    </location>
</feature>
<dbReference type="EMBL" id="JAQHRD010000001">
    <property type="protein sequence ID" value="KAJ6445996.1"/>
    <property type="molecule type" value="Genomic_DNA"/>
</dbReference>
<feature type="repeat" description="ANK" evidence="3">
    <location>
        <begin position="538"/>
        <end position="570"/>
    </location>
</feature>
<feature type="repeat" description="ANK" evidence="3">
    <location>
        <begin position="571"/>
        <end position="603"/>
    </location>
</feature>
<dbReference type="Pfam" id="PF00023">
    <property type="entry name" value="Ank"/>
    <property type="match status" value="3"/>
</dbReference>